<name>A0AAN8Z756_9MAGN</name>
<protein>
    <submittedName>
        <fullName evidence="3">EF-hand domain</fullName>
    </submittedName>
</protein>
<keyword evidence="1" id="KW-0106">Calcium</keyword>
<dbReference type="InterPro" id="IPR002048">
    <property type="entry name" value="EF_hand_dom"/>
</dbReference>
<proteinExistence type="predicted"/>
<keyword evidence="4" id="KW-1185">Reference proteome</keyword>
<evidence type="ECO:0000313" key="4">
    <source>
        <dbReference type="Proteomes" id="UP001370490"/>
    </source>
</evidence>
<dbReference type="AlphaFoldDB" id="A0AAN8Z756"/>
<dbReference type="SMART" id="SM00054">
    <property type="entry name" value="EFh"/>
    <property type="match status" value="1"/>
</dbReference>
<dbReference type="PROSITE" id="PS00018">
    <property type="entry name" value="EF_HAND_1"/>
    <property type="match status" value="1"/>
</dbReference>
<dbReference type="Proteomes" id="UP001370490">
    <property type="component" value="Unassembled WGS sequence"/>
</dbReference>
<dbReference type="Pfam" id="PF13202">
    <property type="entry name" value="EF-hand_5"/>
    <property type="match status" value="1"/>
</dbReference>
<dbReference type="SUPFAM" id="SSF47473">
    <property type="entry name" value="EF-hand"/>
    <property type="match status" value="1"/>
</dbReference>
<evidence type="ECO:0000256" key="1">
    <source>
        <dbReference type="ARBA" id="ARBA00022837"/>
    </source>
</evidence>
<dbReference type="PROSITE" id="PS50222">
    <property type="entry name" value="EF_HAND_2"/>
    <property type="match status" value="1"/>
</dbReference>
<evidence type="ECO:0000313" key="3">
    <source>
        <dbReference type="EMBL" id="KAK6923028.1"/>
    </source>
</evidence>
<sequence>MAIIIAQEPREVSGNIKPQMSLEEFKLWLKQFDVDRNGKISKKELQQAIKATKGGWFTSLKSARGVAKADSNGNHEIDEEETRYLIVFAEKHLGIKISSYAFSVLCDVFVDSWAFKNLGTSPSADVVNSAIRHYKCHGLISNFLLVEGGWDGLAATLNLLNDDVGQHFKSRGKHSADRPRGVAQKNNLIVQAQGRD</sequence>
<accession>A0AAN8Z756</accession>
<reference evidence="3 4" key="1">
    <citation type="submission" date="2023-12" db="EMBL/GenBank/DDBJ databases">
        <title>A high-quality genome assembly for Dillenia turbinata (Dilleniales).</title>
        <authorList>
            <person name="Chanderbali A."/>
        </authorList>
    </citation>
    <scope>NUCLEOTIDE SEQUENCE [LARGE SCALE GENOMIC DNA]</scope>
    <source>
        <strain evidence="3">LSX21</strain>
        <tissue evidence="3">Leaf</tissue>
    </source>
</reference>
<evidence type="ECO:0000259" key="2">
    <source>
        <dbReference type="PROSITE" id="PS50222"/>
    </source>
</evidence>
<feature type="domain" description="EF-hand" evidence="2">
    <location>
        <begin position="20"/>
        <end position="55"/>
    </location>
</feature>
<dbReference type="InterPro" id="IPR018247">
    <property type="entry name" value="EF_Hand_1_Ca_BS"/>
</dbReference>
<dbReference type="GO" id="GO:0005509">
    <property type="term" value="F:calcium ion binding"/>
    <property type="evidence" value="ECO:0007669"/>
    <property type="project" value="InterPro"/>
</dbReference>
<dbReference type="Gene3D" id="1.10.238.10">
    <property type="entry name" value="EF-hand"/>
    <property type="match status" value="1"/>
</dbReference>
<dbReference type="InterPro" id="IPR011992">
    <property type="entry name" value="EF-hand-dom_pair"/>
</dbReference>
<gene>
    <name evidence="3" type="ORF">RJ641_011332</name>
</gene>
<comment type="caution">
    <text evidence="3">The sequence shown here is derived from an EMBL/GenBank/DDBJ whole genome shotgun (WGS) entry which is preliminary data.</text>
</comment>
<dbReference type="EMBL" id="JBAMMX010000018">
    <property type="protein sequence ID" value="KAK6923028.1"/>
    <property type="molecule type" value="Genomic_DNA"/>
</dbReference>
<organism evidence="3 4">
    <name type="scientific">Dillenia turbinata</name>
    <dbReference type="NCBI Taxonomy" id="194707"/>
    <lineage>
        <taxon>Eukaryota</taxon>
        <taxon>Viridiplantae</taxon>
        <taxon>Streptophyta</taxon>
        <taxon>Embryophyta</taxon>
        <taxon>Tracheophyta</taxon>
        <taxon>Spermatophyta</taxon>
        <taxon>Magnoliopsida</taxon>
        <taxon>eudicotyledons</taxon>
        <taxon>Gunneridae</taxon>
        <taxon>Pentapetalae</taxon>
        <taxon>Dilleniales</taxon>
        <taxon>Dilleniaceae</taxon>
        <taxon>Dillenia</taxon>
    </lineage>
</organism>